<keyword evidence="8" id="KW-1185">Reference proteome</keyword>
<dbReference type="SMART" id="SM00283">
    <property type="entry name" value="MA"/>
    <property type="match status" value="1"/>
</dbReference>
<dbReference type="PROSITE" id="PS50111">
    <property type="entry name" value="CHEMOTAXIS_TRANSDUC_2"/>
    <property type="match status" value="1"/>
</dbReference>
<dbReference type="PANTHER" id="PTHR43531">
    <property type="entry name" value="PROTEIN ICFG"/>
    <property type="match status" value="1"/>
</dbReference>
<dbReference type="InterPro" id="IPR051310">
    <property type="entry name" value="MCP_chemotaxis"/>
</dbReference>
<keyword evidence="5" id="KW-0812">Transmembrane</keyword>
<keyword evidence="5" id="KW-1133">Transmembrane helix</keyword>
<dbReference type="Gene3D" id="1.10.287.950">
    <property type="entry name" value="Methyl-accepting chemotaxis protein"/>
    <property type="match status" value="1"/>
</dbReference>
<evidence type="ECO:0000256" key="1">
    <source>
        <dbReference type="ARBA" id="ARBA00022500"/>
    </source>
</evidence>
<accession>A0A081BYI0</accession>
<dbReference type="AlphaFoldDB" id="A0A081BYI0"/>
<dbReference type="GO" id="GO:0007165">
    <property type="term" value="P:signal transduction"/>
    <property type="evidence" value="ECO:0007669"/>
    <property type="project" value="UniProtKB-KW"/>
</dbReference>
<dbReference type="InterPro" id="IPR004089">
    <property type="entry name" value="MCPsignal_dom"/>
</dbReference>
<dbReference type="EMBL" id="DF820466">
    <property type="protein sequence ID" value="GAK57385.1"/>
    <property type="molecule type" value="Genomic_DNA"/>
</dbReference>
<dbReference type="InterPro" id="IPR004090">
    <property type="entry name" value="Chemotax_Me-accpt_rcpt"/>
</dbReference>
<evidence type="ECO:0000256" key="2">
    <source>
        <dbReference type="ARBA" id="ARBA00029447"/>
    </source>
</evidence>
<keyword evidence="3" id="KW-0807">Transducer</keyword>
<dbReference type="SUPFAM" id="SSF58104">
    <property type="entry name" value="Methyl-accepting chemotaxis protein (MCP) signaling domain"/>
    <property type="match status" value="1"/>
</dbReference>
<dbReference type="GO" id="GO:0004888">
    <property type="term" value="F:transmembrane signaling receptor activity"/>
    <property type="evidence" value="ECO:0007669"/>
    <property type="project" value="InterPro"/>
</dbReference>
<evidence type="ECO:0000256" key="5">
    <source>
        <dbReference type="SAM" id="Phobius"/>
    </source>
</evidence>
<evidence type="ECO:0000256" key="4">
    <source>
        <dbReference type="SAM" id="MobiDB-lite"/>
    </source>
</evidence>
<evidence type="ECO:0000313" key="8">
    <source>
        <dbReference type="Proteomes" id="UP000030661"/>
    </source>
</evidence>
<dbReference type="Pfam" id="PF12729">
    <property type="entry name" value="4HB_MCP_1"/>
    <property type="match status" value="2"/>
</dbReference>
<dbReference type="eggNOG" id="COG0840">
    <property type="taxonomic scope" value="Bacteria"/>
</dbReference>
<protein>
    <submittedName>
        <fullName evidence="7">Methyl-accepting chemotaxis sensory transducer</fullName>
    </submittedName>
</protein>
<feature type="domain" description="Methyl-accepting transducer" evidence="6">
    <location>
        <begin position="540"/>
        <end position="755"/>
    </location>
</feature>
<dbReference type="GO" id="GO:0005886">
    <property type="term" value="C:plasma membrane"/>
    <property type="evidence" value="ECO:0007669"/>
    <property type="project" value="TreeGrafter"/>
</dbReference>
<evidence type="ECO:0000259" key="6">
    <source>
        <dbReference type="PROSITE" id="PS50111"/>
    </source>
</evidence>
<dbReference type="PRINTS" id="PR00260">
    <property type="entry name" value="CHEMTRNSDUCR"/>
</dbReference>
<dbReference type="Pfam" id="PF00015">
    <property type="entry name" value="MCPsignal"/>
    <property type="match status" value="1"/>
</dbReference>
<feature type="region of interest" description="Disordered" evidence="4">
    <location>
        <begin position="818"/>
        <end position="839"/>
    </location>
</feature>
<gene>
    <name evidence="7" type="ORF">U27_04352</name>
</gene>
<organism evidence="7 8">
    <name type="scientific">Vecturithrix granuli</name>
    <dbReference type="NCBI Taxonomy" id="1499967"/>
    <lineage>
        <taxon>Bacteria</taxon>
        <taxon>Candidatus Moduliflexota</taxon>
        <taxon>Candidatus Vecturitrichia</taxon>
        <taxon>Candidatus Vecturitrichales</taxon>
        <taxon>Candidatus Vecturitrichaceae</taxon>
        <taxon>Candidatus Vecturithrix</taxon>
    </lineage>
</organism>
<dbReference type="HOGENOM" id="CLU_000445_107_16_0"/>
<feature type="compositionally biased region" description="Basic and acidic residues" evidence="4">
    <location>
        <begin position="826"/>
        <end position="839"/>
    </location>
</feature>
<sequence>MKLTVKSQLSIGFTCILLLMAVVSVFGIQKLRTMKDRLNVIVDVSVEKVKLSDELSRKLEEILGAEKKVILEETQEAKNRYAQFINDTKTTIQSKYERLRSITAESESTLLDQFAEALQHYFDLSKEVIDLAQINSNVKARELSGSEGQRTYQQCEQILQEIIALNDQEISTYTETAKKASARVSLVNQLEHNLLLIQRAERDFIIDEDQQQKEAYEQQRQTYIASVSDIINTLKQDISPEGLSYLNAFEKTYKIFIYNSDKIMRLDSTGQMSATARWMAATKGREYYEQAGTSLNQLVQLNGRLNQEAANGVKNASTKAMLSANIMQNVVAVYQQEKSLILESTVEAMDKHAESINAFKTKIENLLATFGQLVTTEEEHAKLEKFQSVLREFFDMNTQVISISRENTNTRAFRLSTDKGDELAQKCRQLIEQIVAQNDAAMQHDKHTSNSDYVNARNLLLILLGGAIVIGAILAILIISSILNQLGAEPRKAAELIKQVAEGDLTVKFGMEGQTVKGLFATMEGMIKQLNAMVTGVQNVAENVAMGSQSLSTNVQEMSQGANAQATAAEEVSASIEEMAANIRQNADNAQQTEKIARKVAEHANEGGKAAQEAVVSMREIAKKIKIVEEIAGQTNLLALNATIEAARAQEYGKGFAVVASEVRALAELSRTAATEINALANSGVVVAERAGDIMSKLVPDVQKTADLVQEISAASHEQNSGAEQINRAVQQLDQIIQQNVAVSEQMSAMAEELASQAEQLQQMMKFFHVDDSSQLVKSEGRSELNNGSKIPSVEEYISKRKGEQVIDMKTETQERFPLFGMNTRSPDEDVHDVDFERF</sequence>
<keyword evidence="1" id="KW-0145">Chemotaxis</keyword>
<comment type="similarity">
    <text evidence="2">Belongs to the methyl-accepting chemotaxis (MCP) protein family.</text>
</comment>
<reference evidence="7 8" key="1">
    <citation type="journal article" date="2015" name="PeerJ">
        <title>First genomic representation of candidate bacterial phylum KSB3 points to enhanced environmental sensing as a trigger of wastewater bulking.</title>
        <authorList>
            <person name="Sekiguchi Y."/>
            <person name="Ohashi A."/>
            <person name="Parks D.H."/>
            <person name="Yamauchi T."/>
            <person name="Tyson G.W."/>
            <person name="Hugenholtz P."/>
        </authorList>
    </citation>
    <scope>NUCLEOTIDE SEQUENCE [LARGE SCALE GENOMIC DNA]</scope>
</reference>
<dbReference type="STRING" id="1499967.U27_04352"/>
<keyword evidence="5" id="KW-0472">Membrane</keyword>
<evidence type="ECO:0000313" key="7">
    <source>
        <dbReference type="EMBL" id="GAK57385.1"/>
    </source>
</evidence>
<name>A0A081BYI0_VECG1</name>
<dbReference type="Proteomes" id="UP000030661">
    <property type="component" value="Unassembled WGS sequence"/>
</dbReference>
<evidence type="ECO:0000256" key="3">
    <source>
        <dbReference type="PROSITE-ProRule" id="PRU00284"/>
    </source>
</evidence>
<dbReference type="PANTHER" id="PTHR43531:SF11">
    <property type="entry name" value="METHYL-ACCEPTING CHEMOTAXIS PROTEIN 3"/>
    <property type="match status" value="1"/>
</dbReference>
<feature type="transmembrane region" description="Helical" evidence="5">
    <location>
        <begin position="459"/>
        <end position="483"/>
    </location>
</feature>
<proteinExistence type="inferred from homology"/>
<dbReference type="GO" id="GO:0006935">
    <property type="term" value="P:chemotaxis"/>
    <property type="evidence" value="ECO:0007669"/>
    <property type="project" value="UniProtKB-KW"/>
</dbReference>
<dbReference type="InterPro" id="IPR024478">
    <property type="entry name" value="HlyB_4HB_MCP"/>
</dbReference>